<evidence type="ECO:0000256" key="1">
    <source>
        <dbReference type="SAM" id="Phobius"/>
    </source>
</evidence>
<keyword evidence="1" id="KW-0472">Membrane</keyword>
<keyword evidence="1" id="KW-1133">Transmembrane helix</keyword>
<keyword evidence="3" id="KW-1185">Reference proteome</keyword>
<feature type="transmembrane region" description="Helical" evidence="1">
    <location>
        <begin position="30"/>
        <end position="51"/>
    </location>
</feature>
<dbReference type="RefSeq" id="WP_146599182.1">
    <property type="nucleotide sequence ID" value="NZ_SJPY01000002.1"/>
</dbReference>
<protein>
    <submittedName>
        <fullName evidence="2">Uncharacterized protein</fullName>
    </submittedName>
</protein>
<dbReference type="EMBL" id="SJPY01000002">
    <property type="protein sequence ID" value="TWU44174.1"/>
    <property type="molecule type" value="Genomic_DNA"/>
</dbReference>
<evidence type="ECO:0000313" key="3">
    <source>
        <dbReference type="Proteomes" id="UP000315471"/>
    </source>
</evidence>
<accession>A0A5C6E6E7</accession>
<keyword evidence="1" id="KW-0812">Transmembrane</keyword>
<reference evidence="2 3" key="1">
    <citation type="submission" date="2019-02" db="EMBL/GenBank/DDBJ databases">
        <title>Deep-cultivation of Planctomycetes and their phenomic and genomic characterization uncovers novel biology.</title>
        <authorList>
            <person name="Wiegand S."/>
            <person name="Jogler M."/>
            <person name="Boedeker C."/>
            <person name="Pinto D."/>
            <person name="Vollmers J."/>
            <person name="Rivas-Marin E."/>
            <person name="Kohn T."/>
            <person name="Peeters S.H."/>
            <person name="Heuer A."/>
            <person name="Rast P."/>
            <person name="Oberbeckmann S."/>
            <person name="Bunk B."/>
            <person name="Jeske O."/>
            <person name="Meyerdierks A."/>
            <person name="Storesund J.E."/>
            <person name="Kallscheuer N."/>
            <person name="Luecker S."/>
            <person name="Lage O.M."/>
            <person name="Pohl T."/>
            <person name="Merkel B.J."/>
            <person name="Hornburger P."/>
            <person name="Mueller R.-W."/>
            <person name="Bruemmer F."/>
            <person name="Labrenz M."/>
            <person name="Spormann A.M."/>
            <person name="Op Den Camp H."/>
            <person name="Overmann J."/>
            <person name="Amann R."/>
            <person name="Jetten M.S.M."/>
            <person name="Mascher T."/>
            <person name="Medema M.H."/>
            <person name="Devos D.P."/>
            <person name="Kaster A.-K."/>
            <person name="Ovreas L."/>
            <person name="Rohde M."/>
            <person name="Galperin M.Y."/>
            <person name="Jogler C."/>
        </authorList>
    </citation>
    <scope>NUCLEOTIDE SEQUENCE [LARGE SCALE GENOMIC DNA]</scope>
    <source>
        <strain evidence="2 3">Q31b</strain>
    </source>
</reference>
<proteinExistence type="predicted"/>
<dbReference type="AlphaFoldDB" id="A0A5C6E6E7"/>
<name>A0A5C6E6E7_9BACT</name>
<gene>
    <name evidence="2" type="ORF">Q31b_17100</name>
</gene>
<comment type="caution">
    <text evidence="2">The sequence shown here is derived from an EMBL/GenBank/DDBJ whole genome shotgun (WGS) entry which is preliminary data.</text>
</comment>
<organism evidence="2 3">
    <name type="scientific">Novipirellula aureliae</name>
    <dbReference type="NCBI Taxonomy" id="2527966"/>
    <lineage>
        <taxon>Bacteria</taxon>
        <taxon>Pseudomonadati</taxon>
        <taxon>Planctomycetota</taxon>
        <taxon>Planctomycetia</taxon>
        <taxon>Pirellulales</taxon>
        <taxon>Pirellulaceae</taxon>
        <taxon>Novipirellula</taxon>
    </lineage>
</organism>
<evidence type="ECO:0000313" key="2">
    <source>
        <dbReference type="EMBL" id="TWU44174.1"/>
    </source>
</evidence>
<sequence>MMEVNEKQIPDLFSELRRDPEWSLPTRLQIAAWPVIAAAVRLIMSYGLLVYQRNEISQMQTVDRKTQATVVATNIRVSQLDW</sequence>
<dbReference type="Proteomes" id="UP000315471">
    <property type="component" value="Unassembled WGS sequence"/>
</dbReference>